<proteinExistence type="inferred from homology"/>
<dbReference type="SUPFAM" id="SSF54060">
    <property type="entry name" value="His-Me finger endonucleases"/>
    <property type="match status" value="1"/>
</dbReference>
<dbReference type="Proteomes" id="UP000509513">
    <property type="component" value="Chromosome"/>
</dbReference>
<dbReference type="InterPro" id="IPR044925">
    <property type="entry name" value="His-Me_finger_sf"/>
</dbReference>
<name>A0A7L5JLQ1_9BACT</name>
<comment type="similarity">
    <text evidence="1">Belongs to the EndA/NucM nuclease family.</text>
</comment>
<dbReference type="InterPro" id="IPR007346">
    <property type="entry name" value="Endonuclease-I"/>
</dbReference>
<evidence type="ECO:0000313" key="5">
    <source>
        <dbReference type="Proteomes" id="UP000509513"/>
    </source>
</evidence>
<reference evidence="4 5" key="1">
    <citation type="submission" date="2020-05" db="EMBL/GenBank/DDBJ databases">
        <title>Complete genome sequencing of Campylobacter and Arcobacter type strains.</title>
        <authorList>
            <person name="Miller W.G."/>
            <person name="Yee E."/>
        </authorList>
    </citation>
    <scope>NUCLEOTIDE SEQUENCE [LARGE SCALE GENOMIC DNA]</scope>
    <source>
        <strain evidence="4 5">LMG 21996</strain>
    </source>
</reference>
<dbReference type="AlphaFoldDB" id="A0A7L5JLQ1"/>
<dbReference type="GO" id="GO:0004519">
    <property type="term" value="F:endonuclease activity"/>
    <property type="evidence" value="ECO:0007669"/>
    <property type="project" value="UniProtKB-KW"/>
</dbReference>
<evidence type="ECO:0000313" key="4">
    <source>
        <dbReference type="EMBL" id="QKJ26145.1"/>
    </source>
</evidence>
<dbReference type="PANTHER" id="PTHR33607:SF2">
    <property type="entry name" value="ENDONUCLEASE-1"/>
    <property type="match status" value="1"/>
</dbReference>
<evidence type="ECO:0000256" key="3">
    <source>
        <dbReference type="ARBA" id="ARBA00022801"/>
    </source>
</evidence>
<dbReference type="PANTHER" id="PTHR33607">
    <property type="entry name" value="ENDONUCLEASE-1"/>
    <property type="match status" value="1"/>
</dbReference>
<dbReference type="EMBL" id="CP054051">
    <property type="protein sequence ID" value="QKJ26145.1"/>
    <property type="molecule type" value="Genomic_DNA"/>
</dbReference>
<sequence length="240" mass="28572">MTTHNLKIFSLLLMIYFISLSNLNANSYSKTKKILLKKVYFDNQFTFYCGNPYEIKQIKGKQRTVIIEDKKYYSPKNSSFFNFFANSNNERSKVVEWEHVVPIQVLAQNLPCWKDGGRKACNKDNTFRAMESDMYNLVPAIGEINNDRSNYKFGDKLPKKQQYGKCEFEVDSKNKIAYPKKEIRGDIARIYFYMSNKYNFKISKQEKIMFEKWNQEDPISQWEKTKIKRIEEFISFDSEI</sequence>
<keyword evidence="4" id="KW-0255">Endonuclease</keyword>
<keyword evidence="3" id="KW-0378">Hydrolase</keyword>
<dbReference type="RefSeq" id="WP_176325335.1">
    <property type="nucleotide sequence ID" value="NZ_CP054051.1"/>
</dbReference>
<dbReference type="GO" id="GO:0016787">
    <property type="term" value="F:hydrolase activity"/>
    <property type="evidence" value="ECO:0007669"/>
    <property type="project" value="UniProtKB-KW"/>
</dbReference>
<keyword evidence="2" id="KW-0540">Nuclease</keyword>
<evidence type="ECO:0000256" key="1">
    <source>
        <dbReference type="ARBA" id="ARBA00006429"/>
    </source>
</evidence>
<gene>
    <name evidence="4" type="ORF">ACBT_0160</name>
</gene>
<organism evidence="4 5">
    <name type="scientific">Aliarcobacter cibarius</name>
    <dbReference type="NCBI Taxonomy" id="255507"/>
    <lineage>
        <taxon>Bacteria</taxon>
        <taxon>Pseudomonadati</taxon>
        <taxon>Campylobacterota</taxon>
        <taxon>Epsilonproteobacteria</taxon>
        <taxon>Campylobacterales</taxon>
        <taxon>Arcobacteraceae</taxon>
        <taxon>Aliarcobacter</taxon>
    </lineage>
</organism>
<evidence type="ECO:0000256" key="2">
    <source>
        <dbReference type="ARBA" id="ARBA00022722"/>
    </source>
</evidence>
<accession>A0A7L5JLQ1</accession>
<protein>
    <submittedName>
        <fullName evidence="4">DNA-specific endonuclease I</fullName>
    </submittedName>
</protein>
<dbReference type="Pfam" id="PF04231">
    <property type="entry name" value="Endonuclease_1"/>
    <property type="match status" value="1"/>
</dbReference>
<dbReference type="KEGG" id="acib:ACBT_0160"/>